<name>A0A3G3M5B3_9CAUD</name>
<protein>
    <submittedName>
        <fullName evidence="1">Uncharacterized protein</fullName>
    </submittedName>
</protein>
<evidence type="ECO:0000313" key="1">
    <source>
        <dbReference type="EMBL" id="AYR01586.1"/>
    </source>
</evidence>
<keyword evidence="2" id="KW-1185">Reference proteome</keyword>
<organism evidence="1 2">
    <name type="scientific">Arthrobacter phage Seahorse</name>
    <dbReference type="NCBI Taxonomy" id="2419611"/>
    <lineage>
        <taxon>Viruses</taxon>
        <taxon>Duplodnaviria</taxon>
        <taxon>Heunggongvirae</taxon>
        <taxon>Uroviricota</taxon>
        <taxon>Caudoviricetes</taxon>
        <taxon>Seamegvirus</taxon>
        <taxon>Seamegvirus seahorse</taxon>
    </lineage>
</organism>
<gene>
    <name evidence="1" type="primary">86</name>
    <name evidence="1" type="ORF">PBI_SEAHORSE_86</name>
</gene>
<dbReference type="RefSeq" id="YP_010656272.1">
    <property type="nucleotide sequence ID" value="NC_070836.1"/>
</dbReference>
<reference evidence="1 2" key="1">
    <citation type="submission" date="2018-09" db="EMBL/GenBank/DDBJ databases">
        <authorList>
            <person name="Rimple P.A."/>
            <person name="Stoner T.H."/>
            <person name="Garlena R.A."/>
            <person name="Russell D.A."/>
            <person name="Pope W.H."/>
            <person name="Jacobs-Sera D."/>
            <person name="Hatfull G.F."/>
        </authorList>
    </citation>
    <scope>NUCLEOTIDE SEQUENCE [LARGE SCALE GENOMIC DNA]</scope>
</reference>
<proteinExistence type="predicted"/>
<dbReference type="EMBL" id="MH910041">
    <property type="protein sequence ID" value="AYR01586.1"/>
    <property type="molecule type" value="Genomic_DNA"/>
</dbReference>
<dbReference type="GeneID" id="77932151"/>
<dbReference type="Proteomes" id="UP000272407">
    <property type="component" value="Segment"/>
</dbReference>
<sequence length="143" mass="16336">MSDIEEVAGQDMLPGQWPEPIITADIFIKRSLDEALSQLEYFTAALFSKDEGDESPEAKTSRLRRANMHCFSYLLDAVIADVLIEIQGYSRTWADSMAEALNNKLEWGDYYPEQLWHWATERGLDPEEITEKAKAKFAEKEAS</sequence>
<evidence type="ECO:0000313" key="2">
    <source>
        <dbReference type="Proteomes" id="UP000272407"/>
    </source>
</evidence>
<dbReference type="KEGG" id="vg:77932151"/>
<accession>A0A3G3M5B3</accession>